<comment type="subcellular location">
    <subcellularLocation>
        <location evidence="2">Nucleus</location>
    </subcellularLocation>
</comment>
<dbReference type="InterPro" id="IPR018957">
    <property type="entry name" value="Znf_C3HC4_RING-type"/>
</dbReference>
<feature type="compositionally biased region" description="Pro residues" evidence="13">
    <location>
        <begin position="389"/>
        <end position="404"/>
    </location>
</feature>
<feature type="compositionally biased region" description="Low complexity" evidence="13">
    <location>
        <begin position="266"/>
        <end position="283"/>
    </location>
</feature>
<feature type="compositionally biased region" description="Low complexity" evidence="13">
    <location>
        <begin position="363"/>
        <end position="372"/>
    </location>
</feature>
<keyword evidence="16" id="KW-1185">Reference proteome</keyword>
<dbReference type="CDD" id="cd21952">
    <property type="entry name" value="MIU2_RNF168"/>
    <property type="match status" value="1"/>
</dbReference>
<dbReference type="PROSITE" id="PS50089">
    <property type="entry name" value="ZF_RING_2"/>
    <property type="match status" value="1"/>
</dbReference>
<keyword evidence="5" id="KW-0479">Metal-binding</keyword>
<dbReference type="GO" id="GO:0005634">
    <property type="term" value="C:nucleus"/>
    <property type="evidence" value="ECO:0007669"/>
    <property type="project" value="UniProtKB-SubCell"/>
</dbReference>
<dbReference type="PANTHER" id="PTHR23328">
    <property type="entry name" value="RING-TYPE DOMAIN-CONTAINING PROTEIN"/>
    <property type="match status" value="1"/>
</dbReference>
<dbReference type="GO" id="GO:0035861">
    <property type="term" value="C:site of double-strand break"/>
    <property type="evidence" value="ECO:0007669"/>
    <property type="project" value="TreeGrafter"/>
</dbReference>
<feature type="region of interest" description="Disordered" evidence="13">
    <location>
        <begin position="218"/>
        <end position="301"/>
    </location>
</feature>
<feature type="compositionally biased region" description="Basic and acidic residues" evidence="13">
    <location>
        <begin position="332"/>
        <end position="352"/>
    </location>
</feature>
<dbReference type="SUPFAM" id="SSF57850">
    <property type="entry name" value="RING/U-box"/>
    <property type="match status" value="1"/>
</dbReference>
<feature type="compositionally biased region" description="Basic and acidic residues" evidence="13">
    <location>
        <begin position="224"/>
        <end position="233"/>
    </location>
</feature>
<keyword evidence="8" id="KW-0833">Ubl conjugation pathway</keyword>
<keyword evidence="7 11" id="KW-0863">Zinc-finger</keyword>
<dbReference type="SMART" id="SM00184">
    <property type="entry name" value="RING"/>
    <property type="match status" value="1"/>
</dbReference>
<evidence type="ECO:0000259" key="14">
    <source>
        <dbReference type="PROSITE" id="PS50089"/>
    </source>
</evidence>
<dbReference type="GO" id="GO:0008270">
    <property type="term" value="F:zinc ion binding"/>
    <property type="evidence" value="ECO:0007669"/>
    <property type="project" value="UniProtKB-KW"/>
</dbReference>
<dbReference type="InterPro" id="IPR051657">
    <property type="entry name" value="RNF168/RNF169_E3_ubiq-ligase"/>
</dbReference>
<dbReference type="Pfam" id="PF00097">
    <property type="entry name" value="zf-C3HC4"/>
    <property type="match status" value="1"/>
</dbReference>
<keyword evidence="9" id="KW-0862">Zinc</keyword>
<evidence type="ECO:0000256" key="5">
    <source>
        <dbReference type="ARBA" id="ARBA00022723"/>
    </source>
</evidence>
<evidence type="ECO:0000256" key="9">
    <source>
        <dbReference type="ARBA" id="ARBA00022833"/>
    </source>
</evidence>
<evidence type="ECO:0000256" key="6">
    <source>
        <dbReference type="ARBA" id="ARBA00022763"/>
    </source>
</evidence>
<comment type="catalytic activity">
    <reaction evidence="1">
        <text>S-ubiquitinyl-[E2 ubiquitin-conjugating enzyme]-L-cysteine + [acceptor protein]-L-lysine = [E2 ubiquitin-conjugating enzyme]-L-cysteine + N(6)-ubiquitinyl-[acceptor protein]-L-lysine.</text>
        <dbReference type="EC" id="2.3.2.27"/>
    </reaction>
</comment>
<feature type="coiled-coil region" evidence="12">
    <location>
        <begin position="159"/>
        <end position="218"/>
    </location>
</feature>
<evidence type="ECO:0000256" key="13">
    <source>
        <dbReference type="SAM" id="MobiDB-lite"/>
    </source>
</evidence>
<evidence type="ECO:0000313" key="15">
    <source>
        <dbReference type="EMBL" id="CAL1571288.1"/>
    </source>
</evidence>
<evidence type="ECO:0000256" key="3">
    <source>
        <dbReference type="ARBA" id="ARBA00012483"/>
    </source>
</evidence>
<feature type="compositionally biased region" description="Polar residues" evidence="13">
    <location>
        <begin position="249"/>
        <end position="261"/>
    </location>
</feature>
<name>A0AAV2J1A3_KNICA</name>
<evidence type="ECO:0000256" key="10">
    <source>
        <dbReference type="ARBA" id="ARBA00023242"/>
    </source>
</evidence>
<evidence type="ECO:0000256" key="12">
    <source>
        <dbReference type="SAM" id="Coils"/>
    </source>
</evidence>
<evidence type="ECO:0000313" key="16">
    <source>
        <dbReference type="Proteomes" id="UP001497482"/>
    </source>
</evidence>
<dbReference type="GO" id="GO:0006302">
    <property type="term" value="P:double-strand break repair"/>
    <property type="evidence" value="ECO:0007669"/>
    <property type="project" value="TreeGrafter"/>
</dbReference>
<dbReference type="EMBL" id="OZ035832">
    <property type="protein sequence ID" value="CAL1571288.1"/>
    <property type="molecule type" value="Genomic_DNA"/>
</dbReference>
<accession>A0AAV2J1A3</accession>
<dbReference type="EC" id="2.3.2.27" evidence="3"/>
<evidence type="ECO:0000256" key="1">
    <source>
        <dbReference type="ARBA" id="ARBA00000900"/>
    </source>
</evidence>
<protein>
    <recommendedName>
        <fullName evidence="3">RING-type E3 ubiquitin transferase</fullName>
        <ecNumber evidence="3">2.3.2.27</ecNumber>
    </recommendedName>
</protein>
<dbReference type="GO" id="GO:0031491">
    <property type="term" value="F:nucleosome binding"/>
    <property type="evidence" value="ECO:0007669"/>
    <property type="project" value="TreeGrafter"/>
</dbReference>
<dbReference type="Gene3D" id="3.30.40.10">
    <property type="entry name" value="Zinc/RING finger domain, C3HC4 (zinc finger)"/>
    <property type="match status" value="1"/>
</dbReference>
<feature type="region of interest" description="Disordered" evidence="13">
    <location>
        <begin position="332"/>
        <end position="412"/>
    </location>
</feature>
<dbReference type="PANTHER" id="PTHR23328:SF1">
    <property type="entry name" value="E3 UBIQUITIN-PROTEIN LIGASE RNF168"/>
    <property type="match status" value="1"/>
</dbReference>
<dbReference type="InterPro" id="IPR001841">
    <property type="entry name" value="Znf_RING"/>
</dbReference>
<keyword evidence="4" id="KW-0808">Transferase</keyword>
<evidence type="ECO:0000256" key="11">
    <source>
        <dbReference type="PROSITE-ProRule" id="PRU00175"/>
    </source>
</evidence>
<keyword evidence="10" id="KW-0539">Nucleus</keyword>
<keyword evidence="6" id="KW-0227">DNA damage</keyword>
<dbReference type="Proteomes" id="UP001497482">
    <property type="component" value="Chromosome 10"/>
</dbReference>
<evidence type="ECO:0000256" key="2">
    <source>
        <dbReference type="ARBA" id="ARBA00004123"/>
    </source>
</evidence>
<dbReference type="InterPro" id="IPR013083">
    <property type="entry name" value="Znf_RING/FYVE/PHD"/>
</dbReference>
<dbReference type="GO" id="GO:0061630">
    <property type="term" value="F:ubiquitin protein ligase activity"/>
    <property type="evidence" value="ECO:0007669"/>
    <property type="project" value="UniProtKB-EC"/>
</dbReference>
<evidence type="ECO:0000256" key="4">
    <source>
        <dbReference type="ARBA" id="ARBA00022679"/>
    </source>
</evidence>
<gene>
    <name evidence="15" type="ORF">KC01_LOCUS3420</name>
</gene>
<evidence type="ECO:0000256" key="8">
    <source>
        <dbReference type="ARBA" id="ARBA00022786"/>
    </source>
</evidence>
<proteinExistence type="predicted"/>
<organism evidence="15 16">
    <name type="scientific">Knipowitschia caucasica</name>
    <name type="common">Caucasian dwarf goby</name>
    <name type="synonym">Pomatoschistus caucasicus</name>
    <dbReference type="NCBI Taxonomy" id="637954"/>
    <lineage>
        <taxon>Eukaryota</taxon>
        <taxon>Metazoa</taxon>
        <taxon>Chordata</taxon>
        <taxon>Craniata</taxon>
        <taxon>Vertebrata</taxon>
        <taxon>Euteleostomi</taxon>
        <taxon>Actinopterygii</taxon>
        <taxon>Neopterygii</taxon>
        <taxon>Teleostei</taxon>
        <taxon>Neoteleostei</taxon>
        <taxon>Acanthomorphata</taxon>
        <taxon>Gobiaria</taxon>
        <taxon>Gobiiformes</taxon>
        <taxon>Gobioidei</taxon>
        <taxon>Gobiidae</taxon>
        <taxon>Gobiinae</taxon>
        <taxon>Knipowitschia</taxon>
    </lineage>
</organism>
<evidence type="ECO:0000256" key="7">
    <source>
        <dbReference type="ARBA" id="ARBA00022771"/>
    </source>
</evidence>
<dbReference type="AlphaFoldDB" id="A0AAV2J1A3"/>
<sequence length="431" mass="48703">MSRPLFRSLPVGEAGSIFTAASERNHQDPLLKTKTWTMAPVSDVELEADSSRPLSKEDCVCPICLEIFMEPVTLPCSHTFCKVCFLESVDKATLCCPLCRKRVSTWARHQTRKKSLVNESLWKNIQRCFPRSEERRQGGGEEHMEVMCFRRLCEPGALRQEYEDQVSKLSEEKRVLDEQERQASEELIQRLLAEEEELQKEQRQIRHEDERLARLLSQELNSADQRRPPEATVKKKPVGQMDRFLSPLSKGSTHISPNNKEYISVPQTSSSEPQTDQSQPQDPDLNDIDQSAHGDRPPEGGVLSEWEAELQRRRQQEEEDLRVALQLQRELDRQQRLTDRSKGSEDAYELRTPRRAGGGRGGAATATVTAGARARKRSRSSSSSSAPPHAMPPHSPCPHTPPPHASQTLPVSPALRGARQTTLTDLFNLHS</sequence>
<keyword evidence="12" id="KW-0175">Coiled coil</keyword>
<feature type="domain" description="RING-type" evidence="14">
    <location>
        <begin position="61"/>
        <end position="100"/>
    </location>
</feature>
<dbReference type="CDD" id="cd22265">
    <property type="entry name" value="UDM1_RNF168"/>
    <property type="match status" value="1"/>
</dbReference>
<reference evidence="15 16" key="1">
    <citation type="submission" date="2024-04" db="EMBL/GenBank/DDBJ databases">
        <authorList>
            <person name="Waldvogel A.-M."/>
            <person name="Schoenle A."/>
        </authorList>
    </citation>
    <scope>NUCLEOTIDE SEQUENCE [LARGE SCALE GENOMIC DNA]</scope>
</reference>
<dbReference type="CDD" id="cd16550">
    <property type="entry name" value="RING-HC_RNF168"/>
    <property type="match status" value="1"/>
</dbReference>